<dbReference type="EMBL" id="JBFTEZ010000001">
    <property type="protein sequence ID" value="MEX6462768.1"/>
    <property type="molecule type" value="Genomic_DNA"/>
</dbReference>
<reference evidence="6" key="1">
    <citation type="submission" date="2024-07" db="EMBL/GenBank/DDBJ databases">
        <title>Pseudomonas strain that inhibits Aeromonas fish pathogens.</title>
        <authorList>
            <person name="Wildschutte H."/>
        </authorList>
    </citation>
    <scope>NUCLEOTIDE SEQUENCE [LARGE SCALE GENOMIC DNA]</scope>
    <source>
        <strain evidence="6">n60</strain>
    </source>
</reference>
<dbReference type="InterPro" id="IPR000485">
    <property type="entry name" value="AsnC-type_HTH_dom"/>
</dbReference>
<gene>
    <name evidence="5" type="ORF">AB6N35_00105</name>
</gene>
<dbReference type="InterPro" id="IPR011008">
    <property type="entry name" value="Dimeric_a/b-barrel"/>
</dbReference>
<evidence type="ECO:0000313" key="6">
    <source>
        <dbReference type="Proteomes" id="UP001560293"/>
    </source>
</evidence>
<dbReference type="PROSITE" id="PS50956">
    <property type="entry name" value="HTH_ASNC_2"/>
    <property type="match status" value="1"/>
</dbReference>
<keyword evidence="6" id="KW-1185">Reference proteome</keyword>
<dbReference type="SUPFAM" id="SSF54909">
    <property type="entry name" value="Dimeric alpha+beta barrel"/>
    <property type="match status" value="1"/>
</dbReference>
<dbReference type="InterPro" id="IPR036390">
    <property type="entry name" value="WH_DNA-bd_sf"/>
</dbReference>
<keyword evidence="3" id="KW-0804">Transcription</keyword>
<sequence>MGDSDSGKRPDIGSSAIQFDDLDRKIVHELQIDGRRSFRDIGRHLEIPEATIRSRVKRMRESRSLRILGFVDPRVLGADLLATILLKVRPDAQEDTISEICSWPEVMYVSTCLGRANLQVQVICESTHSLQGLIAGKISPLDGIIEIEVLTETRVHKAEYIYPEL</sequence>
<dbReference type="Proteomes" id="UP001560293">
    <property type="component" value="Unassembled WGS sequence"/>
</dbReference>
<dbReference type="RefSeq" id="WP_193746846.1">
    <property type="nucleotide sequence ID" value="NZ_JBFTEZ010000001.1"/>
</dbReference>
<evidence type="ECO:0000256" key="2">
    <source>
        <dbReference type="ARBA" id="ARBA00023125"/>
    </source>
</evidence>
<dbReference type="SMART" id="SM00344">
    <property type="entry name" value="HTH_ASNC"/>
    <property type="match status" value="1"/>
</dbReference>
<accession>A0ABV3YDN2</accession>
<dbReference type="InterPro" id="IPR019888">
    <property type="entry name" value="Tscrpt_reg_AsnC-like"/>
</dbReference>
<keyword evidence="2" id="KW-0238">DNA-binding</keyword>
<dbReference type="Gene3D" id="3.30.70.920">
    <property type="match status" value="1"/>
</dbReference>
<dbReference type="PRINTS" id="PR00033">
    <property type="entry name" value="HTHASNC"/>
</dbReference>
<protein>
    <submittedName>
        <fullName evidence="5">Lrp/AsnC family transcriptional regulator</fullName>
    </submittedName>
</protein>
<keyword evidence="1" id="KW-0805">Transcription regulation</keyword>
<dbReference type="InterPro" id="IPR036388">
    <property type="entry name" value="WH-like_DNA-bd_sf"/>
</dbReference>
<dbReference type="Pfam" id="PF13404">
    <property type="entry name" value="HTH_AsnC-type"/>
    <property type="match status" value="1"/>
</dbReference>
<evidence type="ECO:0000313" key="5">
    <source>
        <dbReference type="EMBL" id="MEX6462768.1"/>
    </source>
</evidence>
<comment type="caution">
    <text evidence="5">The sequence shown here is derived from an EMBL/GenBank/DDBJ whole genome shotgun (WGS) entry which is preliminary data.</text>
</comment>
<dbReference type="InterPro" id="IPR019887">
    <property type="entry name" value="Tscrpt_reg_AsnC/Lrp_C"/>
</dbReference>
<name>A0ABV3YDN2_9ACTN</name>
<dbReference type="Gene3D" id="1.10.10.10">
    <property type="entry name" value="Winged helix-like DNA-binding domain superfamily/Winged helix DNA-binding domain"/>
    <property type="match status" value="1"/>
</dbReference>
<dbReference type="PANTHER" id="PTHR30154:SF34">
    <property type="entry name" value="TRANSCRIPTIONAL REGULATOR AZLB"/>
    <property type="match status" value="1"/>
</dbReference>
<organism evidence="5 6">
    <name type="scientific">Dietzia cinnamea</name>
    <dbReference type="NCBI Taxonomy" id="321318"/>
    <lineage>
        <taxon>Bacteria</taxon>
        <taxon>Bacillati</taxon>
        <taxon>Actinomycetota</taxon>
        <taxon>Actinomycetes</taxon>
        <taxon>Mycobacteriales</taxon>
        <taxon>Dietziaceae</taxon>
        <taxon>Dietzia</taxon>
    </lineage>
</organism>
<evidence type="ECO:0000256" key="1">
    <source>
        <dbReference type="ARBA" id="ARBA00023015"/>
    </source>
</evidence>
<evidence type="ECO:0000256" key="3">
    <source>
        <dbReference type="ARBA" id="ARBA00023163"/>
    </source>
</evidence>
<feature type="domain" description="HTH asnC-type" evidence="4">
    <location>
        <begin position="19"/>
        <end position="79"/>
    </location>
</feature>
<evidence type="ECO:0000259" key="4">
    <source>
        <dbReference type="PROSITE" id="PS50956"/>
    </source>
</evidence>
<proteinExistence type="predicted"/>
<dbReference type="PANTHER" id="PTHR30154">
    <property type="entry name" value="LEUCINE-RESPONSIVE REGULATORY PROTEIN"/>
    <property type="match status" value="1"/>
</dbReference>
<dbReference type="SUPFAM" id="SSF46785">
    <property type="entry name" value="Winged helix' DNA-binding domain"/>
    <property type="match status" value="1"/>
</dbReference>
<dbReference type="Pfam" id="PF01037">
    <property type="entry name" value="AsnC_trans_reg"/>
    <property type="match status" value="1"/>
</dbReference>